<dbReference type="eggNOG" id="COG3950">
    <property type="taxonomic scope" value="Bacteria"/>
</dbReference>
<dbReference type="GO" id="GO:0006302">
    <property type="term" value="P:double-strand break repair"/>
    <property type="evidence" value="ECO:0007669"/>
    <property type="project" value="TreeGrafter"/>
</dbReference>
<dbReference type="InterPro" id="IPR003959">
    <property type="entry name" value="ATPase_AAA_core"/>
</dbReference>
<protein>
    <submittedName>
        <fullName evidence="1">RecF/RecN/SMC N-terminal domain protein</fullName>
    </submittedName>
</protein>
<gene>
    <name evidence="1" type="ORF">FAEPRAA2165_03353</name>
</gene>
<accession>C7HAN8</accession>
<dbReference type="AlphaFoldDB" id="C7HAN8"/>
<keyword evidence="2" id="KW-1185">Reference proteome</keyword>
<dbReference type="Pfam" id="PF13304">
    <property type="entry name" value="AAA_21"/>
    <property type="match status" value="1"/>
</dbReference>
<dbReference type="SMART" id="SM00382">
    <property type="entry name" value="AAA"/>
    <property type="match status" value="1"/>
</dbReference>
<evidence type="ECO:0000313" key="1">
    <source>
        <dbReference type="EMBL" id="EEU95022.1"/>
    </source>
</evidence>
<reference evidence="1" key="1">
    <citation type="submission" date="2009-08" db="EMBL/GenBank/DDBJ databases">
        <authorList>
            <person name="Weinstock G."/>
            <person name="Sodergren E."/>
            <person name="Clifton S."/>
            <person name="Fulton L."/>
            <person name="Fulton B."/>
            <person name="Courtney L."/>
            <person name="Fronick C."/>
            <person name="Harrison M."/>
            <person name="Strong C."/>
            <person name="Farmer C."/>
            <person name="Delahaunty K."/>
            <person name="Markovic C."/>
            <person name="Hall O."/>
            <person name="Minx P."/>
            <person name="Tomlinson C."/>
            <person name="Mitreva M."/>
            <person name="Nelson J."/>
            <person name="Hou S."/>
            <person name="Wollam A."/>
            <person name="Pepin K.H."/>
            <person name="Johnson M."/>
            <person name="Bhonagiri V."/>
            <person name="Nash W.E."/>
            <person name="Warren W."/>
            <person name="Chinwalla A."/>
            <person name="Mardis E.R."/>
            <person name="Wilson R.K."/>
        </authorList>
    </citation>
    <scope>NUCLEOTIDE SEQUENCE [LARGE SCALE GENOMIC DNA]</scope>
    <source>
        <strain evidence="1">A2-165</strain>
    </source>
</reference>
<sequence length="417" mass="47372">MKLTSLYVHDFKGYREHQFDLLGKSTVLFGVNGAGKSTVLTAINYLMWPVLNRLSNTQGIAFRSLNTESVHAGFGMMNLGADFSLAGETLSLRKDYIKAKPGKAPRVIPYKDLYDSFVEKFTATYLSEGSENNMPIFVNYGTNRSVLDIPLRIRTNHEFSQLAALERASENELDFRSFFEWFRNQEDIENETKTETKNFDYEDVSLGCVRTAVCSMLDNVSDLKVKRSPLRMTVKKNGLEMRVDNLSDGEKCTLALFGDLARRIALANPSRSNPLEGEGIVLIDEIELHMHPSWQRKILGALKSTFPNIQFIITTHSPQVISEVDDSYNLFGLKQENDDVIVKPYNVHGWDTNGILHSVMHTTERPENVVRAFEAFDSAIECNLEEASKILQYLKETVDPNDPKLTECEVRFDLENR</sequence>
<dbReference type="OrthoDB" id="9784297at2"/>
<dbReference type="GeneID" id="90660459"/>
<dbReference type="STRING" id="411483.FAEPRAA2165_03353"/>
<dbReference type="GO" id="GO:0005524">
    <property type="term" value="F:ATP binding"/>
    <property type="evidence" value="ECO:0007669"/>
    <property type="project" value="InterPro"/>
</dbReference>
<dbReference type="PANTHER" id="PTHR32182">
    <property type="entry name" value="DNA REPLICATION AND REPAIR PROTEIN RECF"/>
    <property type="match status" value="1"/>
</dbReference>
<name>C7HAN8_FAED2</name>
<dbReference type="InterPro" id="IPR003593">
    <property type="entry name" value="AAA+_ATPase"/>
</dbReference>
<dbReference type="Proteomes" id="UP000004619">
    <property type="component" value="Unassembled WGS sequence"/>
</dbReference>
<evidence type="ECO:0000313" key="2">
    <source>
        <dbReference type="Proteomes" id="UP000004619"/>
    </source>
</evidence>
<dbReference type="Gene3D" id="3.40.50.300">
    <property type="entry name" value="P-loop containing nucleotide triphosphate hydrolases"/>
    <property type="match status" value="1"/>
</dbReference>
<dbReference type="HOGENOM" id="CLU_033429_1_1_9"/>
<dbReference type="PANTHER" id="PTHR32182:SF23">
    <property type="entry name" value="ATP BINDING PROTEIN"/>
    <property type="match status" value="1"/>
</dbReference>
<dbReference type="EMBL" id="ACOP02000091">
    <property type="protein sequence ID" value="EEU95022.1"/>
    <property type="molecule type" value="Genomic_DNA"/>
</dbReference>
<dbReference type="GO" id="GO:0016887">
    <property type="term" value="F:ATP hydrolysis activity"/>
    <property type="evidence" value="ECO:0007669"/>
    <property type="project" value="InterPro"/>
</dbReference>
<dbReference type="SUPFAM" id="SSF52540">
    <property type="entry name" value="P-loop containing nucleoside triphosphate hydrolases"/>
    <property type="match status" value="1"/>
</dbReference>
<proteinExistence type="predicted"/>
<dbReference type="InterPro" id="IPR027417">
    <property type="entry name" value="P-loop_NTPase"/>
</dbReference>
<dbReference type="PATRIC" id="fig|411483.3.peg.2641"/>
<dbReference type="GO" id="GO:0000731">
    <property type="term" value="P:DNA synthesis involved in DNA repair"/>
    <property type="evidence" value="ECO:0007669"/>
    <property type="project" value="TreeGrafter"/>
</dbReference>
<comment type="caution">
    <text evidence="1">The sequence shown here is derived from an EMBL/GenBank/DDBJ whole genome shotgun (WGS) entry which is preliminary data.</text>
</comment>
<dbReference type="RefSeq" id="WP_005936130.1">
    <property type="nucleotide sequence ID" value="NZ_CP022479.1"/>
</dbReference>
<organism evidence="1 2">
    <name type="scientific">Faecalibacterium duncaniae (strain DSM 17677 / JCM 31915 / A2-165)</name>
    <name type="common">Faecalibacterium prausnitzii</name>
    <dbReference type="NCBI Taxonomy" id="411483"/>
    <lineage>
        <taxon>Bacteria</taxon>
        <taxon>Bacillati</taxon>
        <taxon>Bacillota</taxon>
        <taxon>Clostridia</taxon>
        <taxon>Eubacteriales</taxon>
        <taxon>Oscillospiraceae</taxon>
        <taxon>Faecalibacterium</taxon>
    </lineage>
</organism>